<evidence type="ECO:0008006" key="6">
    <source>
        <dbReference type="Google" id="ProtNLM"/>
    </source>
</evidence>
<gene>
    <name evidence="4" type="ORF">H5410_010801</name>
</gene>
<comment type="caution">
    <text evidence="4">The sequence shown here is derived from an EMBL/GenBank/DDBJ whole genome shotgun (WGS) entry which is preliminary data.</text>
</comment>
<dbReference type="PRINTS" id="PR00347">
    <property type="entry name" value="THAUMATIN"/>
</dbReference>
<proteinExistence type="inferred from homology"/>
<dbReference type="Pfam" id="PF00314">
    <property type="entry name" value="Thaumatin"/>
    <property type="match status" value="1"/>
</dbReference>
<comment type="similarity">
    <text evidence="1">Belongs to the thaumatin family.</text>
</comment>
<dbReference type="SUPFAM" id="SSF49870">
    <property type="entry name" value="Osmotin, thaumatin-like protein"/>
    <property type="match status" value="1"/>
</dbReference>
<feature type="transmembrane region" description="Helical" evidence="3">
    <location>
        <begin position="33"/>
        <end position="53"/>
    </location>
</feature>
<dbReference type="AlphaFoldDB" id="A0A9J6ANE7"/>
<keyword evidence="3" id="KW-1133">Transmembrane helix</keyword>
<dbReference type="EMBL" id="JACXVP010000002">
    <property type="protein sequence ID" value="KAG5625583.1"/>
    <property type="molecule type" value="Genomic_DNA"/>
</dbReference>
<dbReference type="GO" id="GO:0009922">
    <property type="term" value="F:fatty acid elongase activity"/>
    <property type="evidence" value="ECO:0007669"/>
    <property type="project" value="InterPro"/>
</dbReference>
<feature type="transmembrane region" description="Helical" evidence="3">
    <location>
        <begin position="116"/>
        <end position="140"/>
    </location>
</feature>
<evidence type="ECO:0000313" key="5">
    <source>
        <dbReference type="Proteomes" id="UP000824120"/>
    </source>
</evidence>
<dbReference type="Proteomes" id="UP000824120">
    <property type="component" value="Chromosome 2"/>
</dbReference>
<dbReference type="Gene3D" id="2.60.110.10">
    <property type="entry name" value="Thaumatin"/>
    <property type="match status" value="1"/>
</dbReference>
<dbReference type="SMART" id="SM00205">
    <property type="entry name" value="THN"/>
    <property type="match status" value="1"/>
</dbReference>
<dbReference type="PANTHER" id="PTHR31048">
    <property type="entry name" value="OS03G0233200 PROTEIN"/>
    <property type="match status" value="1"/>
</dbReference>
<evidence type="ECO:0000256" key="1">
    <source>
        <dbReference type="ARBA" id="ARBA00010607"/>
    </source>
</evidence>
<dbReference type="PROSITE" id="PS01188">
    <property type="entry name" value="ELO"/>
    <property type="match status" value="1"/>
</dbReference>
<keyword evidence="3" id="KW-0472">Membrane</keyword>
<dbReference type="InterPro" id="IPR001938">
    <property type="entry name" value="Thaumatin"/>
</dbReference>
<reference evidence="4 5" key="1">
    <citation type="submission" date="2020-09" db="EMBL/GenBank/DDBJ databases">
        <title>De no assembly of potato wild relative species, Solanum commersonii.</title>
        <authorList>
            <person name="Cho K."/>
        </authorList>
    </citation>
    <scope>NUCLEOTIDE SEQUENCE [LARGE SCALE GENOMIC DNA]</scope>
    <source>
        <strain evidence="4">LZ3.2</strain>
        <tissue evidence="4">Leaf</tissue>
    </source>
</reference>
<evidence type="ECO:0000313" key="4">
    <source>
        <dbReference type="EMBL" id="KAG5625583.1"/>
    </source>
</evidence>
<feature type="transmembrane region" description="Helical" evidence="3">
    <location>
        <begin position="147"/>
        <end position="166"/>
    </location>
</feature>
<keyword evidence="2" id="KW-1015">Disulfide bond</keyword>
<keyword evidence="5" id="KW-1185">Reference proteome</keyword>
<accession>A0A9J6ANE7</accession>
<dbReference type="InterPro" id="IPR030457">
    <property type="entry name" value="ELO_CS"/>
</dbReference>
<dbReference type="OrthoDB" id="430315at2759"/>
<feature type="transmembrane region" description="Helical" evidence="3">
    <location>
        <begin position="238"/>
        <end position="258"/>
    </location>
</feature>
<evidence type="ECO:0000256" key="3">
    <source>
        <dbReference type="SAM" id="Phobius"/>
    </source>
</evidence>
<feature type="transmembrane region" description="Helical" evidence="3">
    <location>
        <begin position="205"/>
        <end position="226"/>
    </location>
</feature>
<protein>
    <recommendedName>
        <fullName evidence="6">Very-long-chain 3-oxoacyl-CoA synthase</fullName>
    </recommendedName>
</protein>
<dbReference type="GO" id="GO:0016020">
    <property type="term" value="C:membrane"/>
    <property type="evidence" value="ECO:0007669"/>
    <property type="project" value="UniProtKB-SubCell"/>
</dbReference>
<keyword evidence="3" id="KW-0812">Transmembrane</keyword>
<organism evidence="4 5">
    <name type="scientific">Solanum commersonii</name>
    <name type="common">Commerson's wild potato</name>
    <name type="synonym">Commerson's nightshade</name>
    <dbReference type="NCBI Taxonomy" id="4109"/>
    <lineage>
        <taxon>Eukaryota</taxon>
        <taxon>Viridiplantae</taxon>
        <taxon>Streptophyta</taxon>
        <taxon>Embryophyta</taxon>
        <taxon>Tracheophyta</taxon>
        <taxon>Spermatophyta</taxon>
        <taxon>Magnoliopsida</taxon>
        <taxon>eudicotyledons</taxon>
        <taxon>Gunneridae</taxon>
        <taxon>Pentapetalae</taxon>
        <taxon>asterids</taxon>
        <taxon>lamiids</taxon>
        <taxon>Solanales</taxon>
        <taxon>Solanaceae</taxon>
        <taxon>Solanoideae</taxon>
        <taxon>Solaneae</taxon>
        <taxon>Solanum</taxon>
    </lineage>
</organism>
<feature type="transmembrane region" description="Helical" evidence="3">
    <location>
        <begin position="172"/>
        <end position="193"/>
    </location>
</feature>
<dbReference type="GO" id="GO:0006633">
    <property type="term" value="P:fatty acid biosynthetic process"/>
    <property type="evidence" value="ECO:0007669"/>
    <property type="project" value="UniProtKB-KW"/>
</dbReference>
<evidence type="ECO:0000256" key="2">
    <source>
        <dbReference type="ARBA" id="ARBA00023157"/>
    </source>
</evidence>
<dbReference type="CDD" id="cd09218">
    <property type="entry name" value="TLP-PA"/>
    <property type="match status" value="1"/>
</dbReference>
<dbReference type="FunFam" id="2.60.110.10:FF:000002">
    <property type="entry name" value="Thaumatin-like protein 1a"/>
    <property type="match status" value="1"/>
</dbReference>
<name>A0A9J6ANE7_SOLCO</name>
<sequence length="519" mass="57928">MGTLYSTVEYWLVNHPIITNFEWNQTSTFGSSLLFLALTVLTYLTLTFSFHYFPLLPTLSPASLRFISAVHNLFLFILSLIMAVGCSLSAFHQMPQNDWTWVICFPANQTPPRGPVFFWTYIFYFSKIVEFLDTLLIILSGSRSRRLSFLHVYHHAVVVVMCYLWLSSSQTLFPVALVTNASVHVLMYAYYFLCTLGFRPWWKRLVTNCQIVQFVFSFLISGLMLYYHHFTGSGCSGIHGWCFNAVFNASLLALFLDFHSKNYAKKRKDTVWPGITPKNNFSGDGYELKQGQSAVFTTPAGWSGRIWGRTGCDFDKNDNGTCQTGRCGTGLKCHEPGQPPASIAEFTLGDTDFYDVSLVDGFNLPIVVKPVNGKGNCSSVGCDSDLRPNCPSELALKSDGKTIACRSACNVFNTDEYCCRGTFSSPVSCLPTNYSRIFKTACPVAYSFAFDDPTSIITCSSTDYVVSFCSSRNQNQTQCTNHGKNVTCNGTYGLKSLFKTRHLLMVGLTTVISLGGLMF</sequence>
<feature type="transmembrane region" description="Helical" evidence="3">
    <location>
        <begin position="73"/>
        <end position="91"/>
    </location>
</feature>
<dbReference type="PROSITE" id="PS51367">
    <property type="entry name" value="THAUMATIN_2"/>
    <property type="match status" value="1"/>
</dbReference>
<dbReference type="InterPro" id="IPR037176">
    <property type="entry name" value="Osmotin/thaumatin-like_sf"/>
</dbReference>